<dbReference type="PROSITE" id="PS51918">
    <property type="entry name" value="RADICAL_SAM"/>
    <property type="match status" value="1"/>
</dbReference>
<evidence type="ECO:0000259" key="7">
    <source>
        <dbReference type="PROSITE" id="PS51332"/>
    </source>
</evidence>
<dbReference type="EMBL" id="LGUT01000001">
    <property type="protein sequence ID" value="KOG92007.1"/>
    <property type="molecule type" value="Genomic_DNA"/>
</dbReference>
<dbReference type="Pfam" id="PF04055">
    <property type="entry name" value="Radical_SAM"/>
    <property type="match status" value="1"/>
</dbReference>
<keyword evidence="10" id="KW-1185">Reference proteome</keyword>
<dbReference type="Proteomes" id="UP000037020">
    <property type="component" value="Unassembled WGS sequence"/>
</dbReference>
<feature type="domain" description="Radical SAM core" evidence="8">
    <location>
        <begin position="212"/>
        <end position="460"/>
    </location>
</feature>
<evidence type="ECO:0000313" key="10">
    <source>
        <dbReference type="Proteomes" id="UP000037020"/>
    </source>
</evidence>
<proteinExistence type="predicted"/>
<evidence type="ECO:0000256" key="6">
    <source>
        <dbReference type="SAM" id="MobiDB-lite"/>
    </source>
</evidence>
<feature type="compositionally biased region" description="Low complexity" evidence="6">
    <location>
        <begin position="1"/>
        <end position="24"/>
    </location>
</feature>
<feature type="region of interest" description="Disordered" evidence="6">
    <location>
        <begin position="1"/>
        <end position="25"/>
    </location>
</feature>
<dbReference type="InterPro" id="IPR034466">
    <property type="entry name" value="Methyltransferase_Class_B"/>
</dbReference>
<dbReference type="InterPro" id="IPR023404">
    <property type="entry name" value="rSAM_horseshoe"/>
</dbReference>
<dbReference type="Gene3D" id="3.40.50.280">
    <property type="entry name" value="Cobalamin-binding domain"/>
    <property type="match status" value="1"/>
</dbReference>
<dbReference type="InterPro" id="IPR006158">
    <property type="entry name" value="Cobalamin-bd"/>
</dbReference>
<evidence type="ECO:0000256" key="5">
    <source>
        <dbReference type="ARBA" id="ARBA00023014"/>
    </source>
</evidence>
<evidence type="ECO:0000256" key="2">
    <source>
        <dbReference type="ARBA" id="ARBA00022691"/>
    </source>
</evidence>
<dbReference type="InterPro" id="IPR006638">
    <property type="entry name" value="Elp3/MiaA/NifB-like_rSAM"/>
</dbReference>
<keyword evidence="3" id="KW-0479">Metal-binding</keyword>
<dbReference type="InterPro" id="IPR007197">
    <property type="entry name" value="rSAM"/>
</dbReference>
<organism evidence="9 10">
    <name type="scientific">Streptomyces varsoviensis</name>
    <dbReference type="NCBI Taxonomy" id="67373"/>
    <lineage>
        <taxon>Bacteria</taxon>
        <taxon>Bacillati</taxon>
        <taxon>Actinomycetota</taxon>
        <taxon>Actinomycetes</taxon>
        <taxon>Kitasatosporales</taxon>
        <taxon>Streptomycetaceae</taxon>
        <taxon>Streptomyces</taxon>
    </lineage>
</organism>
<evidence type="ECO:0000256" key="3">
    <source>
        <dbReference type="ARBA" id="ARBA00022723"/>
    </source>
</evidence>
<dbReference type="Gene3D" id="3.80.30.20">
    <property type="entry name" value="tm_1862 like domain"/>
    <property type="match status" value="1"/>
</dbReference>
<evidence type="ECO:0000256" key="1">
    <source>
        <dbReference type="ARBA" id="ARBA00001966"/>
    </source>
</evidence>
<dbReference type="InterPro" id="IPR058240">
    <property type="entry name" value="rSAM_sf"/>
</dbReference>
<dbReference type="SUPFAM" id="SSF102114">
    <property type="entry name" value="Radical SAM enzymes"/>
    <property type="match status" value="1"/>
</dbReference>
<evidence type="ECO:0000256" key="4">
    <source>
        <dbReference type="ARBA" id="ARBA00023004"/>
    </source>
</evidence>
<dbReference type="RefSeq" id="WP_030891342.1">
    <property type="nucleotide sequence ID" value="NZ_JBIRHZ010000019.1"/>
</dbReference>
<keyword evidence="4" id="KW-0408">Iron</keyword>
<gene>
    <name evidence="9" type="ORF">ADK38_00055</name>
</gene>
<dbReference type="SFLD" id="SFLDS00029">
    <property type="entry name" value="Radical_SAM"/>
    <property type="match status" value="1"/>
</dbReference>
<evidence type="ECO:0000259" key="8">
    <source>
        <dbReference type="PROSITE" id="PS51918"/>
    </source>
</evidence>
<dbReference type="SFLD" id="SFLDG01123">
    <property type="entry name" value="methyltransferase_(Class_B)"/>
    <property type="match status" value="1"/>
</dbReference>
<dbReference type="CDD" id="cd02068">
    <property type="entry name" value="radical_SAM_B12_BD"/>
    <property type="match status" value="1"/>
</dbReference>
<comment type="caution">
    <text evidence="9">The sequence shown here is derived from an EMBL/GenBank/DDBJ whole genome shotgun (WGS) entry which is preliminary data.</text>
</comment>
<evidence type="ECO:0000313" key="9">
    <source>
        <dbReference type="EMBL" id="KOG92007.1"/>
    </source>
</evidence>
<sequence>MTSTLETPRPASTAPAARAASTAGTGEGAKKSVQLVEFTAMHGVRYSVTLGYLKATAIADPALDASCEFTISVREQGGGERAMAELLDSWDEPFVVALTVFFWNRAQSLELARQVKQRWPDCTVVVGGNDVSHQQEPLFAEAPWVDVLVHGEGELRFRDLMHCLLAGGDLATIPGISHWSGGALVTNPDADRITDLDQVVSPILTPVYSDEEITGSSMIVYETNRGCPYKCAFCYWGGATNSKVRQFDLERIFAELGRLIRLMPTDATLFIADANFGILGRDRQIAEHIVELSKRYDKRLIISTNWAKNGNERIVEIASMLHAADLTGAITLSAQSFDADVLKIANRANIRTDHYRRLLSRFRELNVPTYTDLIWGLPGESYETYLKGVEEVLTAGGSPVIYPLLLLNNTEYSRESFQDKHRLTTRWMPGDVTNPELVADVVVAHEAMTAEEWARGMEFRVAMTLFQKILLRCALRVLHATTGVRLVELCQRAWSFLLDDCADPFLRAVARNVAVAHQEPSDLDMELLKTVIGDQIVVPEEVHFQALLCRAVRTERATSDLLTAAVDRLCGWLADAGHDIDRELVDGALTLDIAATTILRASLRGELAEATFAMPRPAWNRLVADGDVPSNLDASDQGSVVHGTLWAPPRWVHYPISVYALSIWHGTGRPLHDALFALPARLPTAA</sequence>
<feature type="domain" description="B12-binding" evidence="7">
    <location>
        <begin position="93"/>
        <end position="171"/>
    </location>
</feature>
<protein>
    <recommendedName>
        <fullName evidence="11">Radical SAM protein</fullName>
    </recommendedName>
</protein>
<dbReference type="PANTHER" id="PTHR43409">
    <property type="entry name" value="ANAEROBIC MAGNESIUM-PROTOPORPHYRIN IX MONOMETHYL ESTER CYCLASE-RELATED"/>
    <property type="match status" value="1"/>
</dbReference>
<name>A0ABR5JF48_9ACTN</name>
<dbReference type="SMART" id="SM00729">
    <property type="entry name" value="Elp3"/>
    <property type="match status" value="1"/>
</dbReference>
<dbReference type="PANTHER" id="PTHR43409:SF16">
    <property type="entry name" value="SLR0320 PROTEIN"/>
    <property type="match status" value="1"/>
</dbReference>
<keyword evidence="5" id="KW-0411">Iron-sulfur</keyword>
<reference evidence="9 10" key="1">
    <citation type="submission" date="2015-07" db="EMBL/GenBank/DDBJ databases">
        <authorList>
            <person name="Ju K.-S."/>
            <person name="Doroghazi J.R."/>
            <person name="Metcalf W.W."/>
        </authorList>
    </citation>
    <scope>NUCLEOTIDE SEQUENCE [LARGE SCALE GENOMIC DNA]</scope>
    <source>
        <strain evidence="9 10">NRRL B-3589</strain>
    </source>
</reference>
<dbReference type="PROSITE" id="PS51332">
    <property type="entry name" value="B12_BINDING"/>
    <property type="match status" value="1"/>
</dbReference>
<dbReference type="CDD" id="cd01335">
    <property type="entry name" value="Radical_SAM"/>
    <property type="match status" value="1"/>
</dbReference>
<keyword evidence="2" id="KW-0949">S-adenosyl-L-methionine</keyword>
<accession>A0ABR5JF48</accession>
<dbReference type="SFLD" id="SFLDG01082">
    <property type="entry name" value="B12-binding_domain_containing"/>
    <property type="match status" value="1"/>
</dbReference>
<evidence type="ECO:0008006" key="11">
    <source>
        <dbReference type="Google" id="ProtNLM"/>
    </source>
</evidence>
<comment type="cofactor">
    <cofactor evidence="1">
        <name>[4Fe-4S] cluster</name>
        <dbReference type="ChEBI" id="CHEBI:49883"/>
    </cofactor>
</comment>
<dbReference type="InterPro" id="IPR051198">
    <property type="entry name" value="BchE-like"/>
</dbReference>